<reference evidence="1 2" key="1">
    <citation type="submission" date="2016-10" db="EMBL/GenBank/DDBJ databases">
        <authorList>
            <person name="de Groot N.N."/>
        </authorList>
    </citation>
    <scope>NUCLEOTIDE SEQUENCE [LARGE SCALE GENOMIC DNA]</scope>
    <source>
        <strain evidence="1 2">PYCC 4715</strain>
    </source>
</reference>
<dbReference type="Proteomes" id="UP000182259">
    <property type="component" value="Chromosome I"/>
</dbReference>
<accession>A0A1L0CWU0</accession>
<evidence type="ECO:0000313" key="1">
    <source>
        <dbReference type="EMBL" id="SGZ48657.1"/>
    </source>
</evidence>
<name>A0A1L0CWU0_9ASCO</name>
<protein>
    <submittedName>
        <fullName evidence="1">CIC11C00000005097</fullName>
    </submittedName>
</protein>
<evidence type="ECO:0000313" key="2">
    <source>
        <dbReference type="Proteomes" id="UP000182259"/>
    </source>
</evidence>
<dbReference type="AlphaFoldDB" id="A0A1L0CWU0"/>
<gene>
    <name evidence="1" type="ORF">SAMEA4029009_CIC11G00000005097</name>
</gene>
<dbReference type="EMBL" id="LT635764">
    <property type="protein sequence ID" value="SGZ48657.1"/>
    <property type="molecule type" value="Genomic_DNA"/>
</dbReference>
<proteinExistence type="predicted"/>
<organism evidence="1 2">
    <name type="scientific">Sungouiella intermedia</name>
    <dbReference type="NCBI Taxonomy" id="45354"/>
    <lineage>
        <taxon>Eukaryota</taxon>
        <taxon>Fungi</taxon>
        <taxon>Dikarya</taxon>
        <taxon>Ascomycota</taxon>
        <taxon>Saccharomycotina</taxon>
        <taxon>Pichiomycetes</taxon>
        <taxon>Metschnikowiaceae</taxon>
        <taxon>Sungouiella</taxon>
    </lineage>
</organism>
<sequence length="81" mass="9282">MSAEQVLGNLMAYTKLRNEYLNESLEVISSSTTSSQALATVLLVIIGMIFHGQHYHIIYSILNQIAEHFRLFNEVYLLHLE</sequence>